<dbReference type="OrthoDB" id="9816297at2"/>
<evidence type="ECO:0000313" key="4">
    <source>
        <dbReference type="EMBL" id="SCP95912.1"/>
    </source>
</evidence>
<dbReference type="PANTHER" id="PTHR43384">
    <property type="entry name" value="SEPTUM SITE-DETERMINING PROTEIN MIND HOMOLOG, CHLOROPLASTIC-RELATED"/>
    <property type="match status" value="1"/>
</dbReference>
<dbReference type="GO" id="GO:0051782">
    <property type="term" value="P:negative regulation of cell division"/>
    <property type="evidence" value="ECO:0007669"/>
    <property type="project" value="TreeGrafter"/>
</dbReference>
<dbReference type="STRING" id="1619234.SAMN05421730_100337"/>
<dbReference type="GO" id="GO:0016887">
    <property type="term" value="F:ATP hydrolysis activity"/>
    <property type="evidence" value="ECO:0007669"/>
    <property type="project" value="TreeGrafter"/>
</dbReference>
<dbReference type="InterPro" id="IPR050625">
    <property type="entry name" value="ParA/MinD_ATPase"/>
</dbReference>
<reference evidence="4 5" key="1">
    <citation type="submission" date="2016-09" db="EMBL/GenBank/DDBJ databases">
        <authorList>
            <person name="Capua I."/>
            <person name="De Benedictis P."/>
            <person name="Joannis T."/>
            <person name="Lombin L.H."/>
            <person name="Cattoli G."/>
        </authorList>
    </citation>
    <scope>NUCLEOTIDE SEQUENCE [LARGE SCALE GENOMIC DNA]</scope>
    <source>
        <strain evidence="4 5">GluBS11</strain>
    </source>
</reference>
<evidence type="ECO:0000256" key="2">
    <source>
        <dbReference type="ARBA" id="ARBA00022840"/>
    </source>
</evidence>
<gene>
    <name evidence="4" type="ORF">SAMN05421730_100337</name>
</gene>
<dbReference type="Gene3D" id="3.40.50.300">
    <property type="entry name" value="P-loop containing nucleotide triphosphate hydrolases"/>
    <property type="match status" value="1"/>
</dbReference>
<keyword evidence="1" id="KW-0547">Nucleotide-binding</keyword>
<dbReference type="InterPro" id="IPR025501">
    <property type="entry name" value="MinD_FleN"/>
</dbReference>
<dbReference type="PANTHER" id="PTHR43384:SF4">
    <property type="entry name" value="CELLULOSE BIOSYNTHESIS PROTEIN BCSQ-RELATED"/>
    <property type="match status" value="1"/>
</dbReference>
<sequence length="301" mass="32692">MDQAERLRTIIKMNRQDNSQKKIQNQDHPKPAKVIAVTSGKGGVGKSNVSINLAIQLTKLQHRVVIFDADFGLANIEVMFGAVPKYNFSDLIYGGKGIRDIITQGPMGIGFISGGSGIPGMGNLTKPQIEYLAGCLCELDEIADIIIIDTGAGISDSVVSFLTACAEILLVVTPEPTSVTDAYSLLKILNRTPGFGNENTSIRVVTNRVGSEHEGAVLYSKLNAVVKRFLDIRIGFLGYVPEDRNISRAVIQQTPISIQNPWAKSSKAFERLASVFAESTQNQPQQQGFVQIIAGLMNRKM</sequence>
<keyword evidence="5" id="KW-1185">Reference proteome</keyword>
<name>A0A1D3TQP7_9FIRM</name>
<keyword evidence="2" id="KW-0067">ATP-binding</keyword>
<feature type="domain" description="CobQ/CobB/MinD/ParA nucleotide binding" evidence="3">
    <location>
        <begin position="35"/>
        <end position="255"/>
    </location>
</feature>
<dbReference type="RefSeq" id="WP_091230663.1">
    <property type="nucleotide sequence ID" value="NZ_FMKA01000003.1"/>
</dbReference>
<dbReference type="GO" id="GO:0005524">
    <property type="term" value="F:ATP binding"/>
    <property type="evidence" value="ECO:0007669"/>
    <property type="project" value="UniProtKB-KW"/>
</dbReference>
<dbReference type="GO" id="GO:0009898">
    <property type="term" value="C:cytoplasmic side of plasma membrane"/>
    <property type="evidence" value="ECO:0007669"/>
    <property type="project" value="TreeGrafter"/>
</dbReference>
<keyword evidence="4" id="KW-0282">Flagellum</keyword>
<evidence type="ECO:0000259" key="3">
    <source>
        <dbReference type="Pfam" id="PF01656"/>
    </source>
</evidence>
<dbReference type="Pfam" id="PF01656">
    <property type="entry name" value="CbiA"/>
    <property type="match status" value="1"/>
</dbReference>
<protein>
    <submittedName>
        <fullName evidence="4">Flagellar biosynthesis protein FlhG</fullName>
    </submittedName>
</protein>
<dbReference type="InterPro" id="IPR002586">
    <property type="entry name" value="CobQ/CobB/MinD/ParA_Nub-bd_dom"/>
</dbReference>
<keyword evidence="4" id="KW-0966">Cell projection</keyword>
<keyword evidence="4" id="KW-0969">Cilium</keyword>
<dbReference type="AlphaFoldDB" id="A0A1D3TQP7"/>
<accession>A0A1D3TQP7</accession>
<dbReference type="PIRSF" id="PIRSF003092">
    <property type="entry name" value="MinD"/>
    <property type="match status" value="1"/>
</dbReference>
<organism evidence="4 5">
    <name type="scientific">Anaerobium acetethylicum</name>
    <dbReference type="NCBI Taxonomy" id="1619234"/>
    <lineage>
        <taxon>Bacteria</taxon>
        <taxon>Bacillati</taxon>
        <taxon>Bacillota</taxon>
        <taxon>Clostridia</taxon>
        <taxon>Lachnospirales</taxon>
        <taxon>Lachnospiraceae</taxon>
        <taxon>Anaerobium</taxon>
    </lineage>
</organism>
<proteinExistence type="predicted"/>
<dbReference type="EMBL" id="FMKA01000003">
    <property type="protein sequence ID" value="SCP95912.1"/>
    <property type="molecule type" value="Genomic_DNA"/>
</dbReference>
<evidence type="ECO:0000256" key="1">
    <source>
        <dbReference type="ARBA" id="ARBA00022741"/>
    </source>
</evidence>
<dbReference type="SUPFAM" id="SSF52540">
    <property type="entry name" value="P-loop containing nucleoside triphosphate hydrolases"/>
    <property type="match status" value="1"/>
</dbReference>
<dbReference type="InterPro" id="IPR027417">
    <property type="entry name" value="P-loop_NTPase"/>
</dbReference>
<dbReference type="GO" id="GO:0005829">
    <property type="term" value="C:cytosol"/>
    <property type="evidence" value="ECO:0007669"/>
    <property type="project" value="TreeGrafter"/>
</dbReference>
<dbReference type="Proteomes" id="UP000199315">
    <property type="component" value="Unassembled WGS sequence"/>
</dbReference>
<evidence type="ECO:0000313" key="5">
    <source>
        <dbReference type="Proteomes" id="UP000199315"/>
    </source>
</evidence>